<dbReference type="GO" id="GO:0005524">
    <property type="term" value="F:ATP binding"/>
    <property type="evidence" value="ECO:0007669"/>
    <property type="project" value="UniProtKB-KW"/>
</dbReference>
<accession>A0ABW9UR49</accession>
<dbReference type="EMBL" id="WUBZ01000015">
    <property type="protein sequence ID" value="MWV54593.1"/>
    <property type="molecule type" value="Genomic_DNA"/>
</dbReference>
<dbReference type="InterPro" id="IPR007421">
    <property type="entry name" value="Schlafen_AlbA_2_dom"/>
</dbReference>
<reference evidence="2 3" key="1">
    <citation type="submission" date="2019-11" db="EMBL/GenBank/DDBJ databases">
        <title>Green- and brown-colored morphotypes of Chlorobia in the stratified aquatic ecosystems of Kandalaksha Gulf (White Sea): A model for study of the accessory genome evolution.</title>
        <authorList>
            <person name="Grouzdev D.S."/>
        </authorList>
    </citation>
    <scope>NUCLEOTIDE SEQUENCE [LARGE SCALE GENOMIC DNA]</scope>
    <source>
        <strain evidence="2 3">ZM</strain>
    </source>
</reference>
<dbReference type="Gene3D" id="3.30.950.30">
    <property type="entry name" value="Schlafen, AAA domain"/>
    <property type="match status" value="1"/>
</dbReference>
<dbReference type="PANTHER" id="PTHR30595">
    <property type="entry name" value="GLPR-RELATED TRANSCRIPTIONAL REPRESSOR"/>
    <property type="match status" value="1"/>
</dbReference>
<gene>
    <name evidence="2" type="ORF">GJ685_05875</name>
</gene>
<proteinExistence type="predicted"/>
<dbReference type="PANTHER" id="PTHR30595:SF6">
    <property type="entry name" value="SCHLAFEN ALBA-2 DOMAIN-CONTAINING PROTEIN"/>
    <property type="match status" value="1"/>
</dbReference>
<dbReference type="RefSeq" id="WP_160460154.1">
    <property type="nucleotide sequence ID" value="NZ_WUBZ01000015.1"/>
</dbReference>
<comment type="caution">
    <text evidence="2">The sequence shown here is derived from an EMBL/GenBank/DDBJ whole genome shotgun (WGS) entry which is preliminary data.</text>
</comment>
<evidence type="ECO:0000259" key="1">
    <source>
        <dbReference type="Pfam" id="PF04326"/>
    </source>
</evidence>
<keyword evidence="2" id="KW-0067">ATP-binding</keyword>
<evidence type="ECO:0000313" key="3">
    <source>
        <dbReference type="Proteomes" id="UP000489351"/>
    </source>
</evidence>
<organism evidence="2 3">
    <name type="scientific">Chlorobium phaeovibrioides</name>
    <dbReference type="NCBI Taxonomy" id="1094"/>
    <lineage>
        <taxon>Bacteria</taxon>
        <taxon>Pseudomonadati</taxon>
        <taxon>Chlorobiota</taxon>
        <taxon>Chlorobiia</taxon>
        <taxon>Chlorobiales</taxon>
        <taxon>Chlorobiaceae</taxon>
        <taxon>Chlorobium/Pelodictyon group</taxon>
        <taxon>Chlorobium</taxon>
    </lineage>
</organism>
<dbReference type="InterPro" id="IPR038461">
    <property type="entry name" value="Schlafen_AlbA_2_dom_sf"/>
</dbReference>
<name>A0ABW9UR49_CHLPH</name>
<feature type="domain" description="Schlafen AlbA-2" evidence="1">
    <location>
        <begin position="21"/>
        <end position="145"/>
    </location>
</feature>
<keyword evidence="3" id="KW-1185">Reference proteome</keyword>
<keyword evidence="2" id="KW-0547">Nucleotide-binding</keyword>
<dbReference type="Proteomes" id="UP000489351">
    <property type="component" value="Unassembled WGS sequence"/>
</dbReference>
<protein>
    <submittedName>
        <fullName evidence="2">ATP-binding protein</fullName>
    </submittedName>
</protein>
<evidence type="ECO:0000313" key="2">
    <source>
        <dbReference type="EMBL" id="MWV54593.1"/>
    </source>
</evidence>
<dbReference type="Pfam" id="PF04326">
    <property type="entry name" value="SLFN_AlbA_2"/>
    <property type="match status" value="1"/>
</dbReference>
<sequence length="156" mass="17154">MNFIRRPASASPLLDIVSRGEGLYTEFKLKVHSPPKVAKPIAAFANTLGGTMLVGVDDDGSIKGIHSEKEALEIIHEAVRHHIDPIPDISAYVEIFRKRLVLVIIVPESTSKPHVHCKEPIEAGFGTEGSLRKVYIREGSHSRALADGADKIDWKE</sequence>